<gene>
    <name evidence="1" type="ORF">E5225_05925</name>
</gene>
<dbReference type="AlphaFoldDB" id="A0A4P7SG63"/>
<dbReference type="Proteomes" id="UP000296469">
    <property type="component" value="Chromosome"/>
</dbReference>
<dbReference type="PANTHER" id="PTHR38479">
    <property type="entry name" value="LMO0824 PROTEIN"/>
    <property type="match status" value="1"/>
</dbReference>
<accession>A0A4P7SG63</accession>
<reference evidence="1 2" key="1">
    <citation type="submission" date="2019-04" db="EMBL/GenBank/DDBJ databases">
        <title>Isolation and identification of Cellulomonas shaoxiangyii sp. Nov. isolated from feces of the Tibetan antelopes (Pantholops hodgsonii) in the Qinghai-Tibet plateau of China.</title>
        <authorList>
            <person name="Tian Z."/>
        </authorList>
    </citation>
    <scope>NUCLEOTIDE SEQUENCE [LARGE SCALE GENOMIC DNA]</scope>
    <source>
        <strain evidence="1 2">Z28</strain>
    </source>
</reference>
<sequence length="388" mass="42210">MDAPLDDRALNRALLARQHLLTRATAGVEQVVRDVVGLQAQNPWSPFVGLWSRVAGFRTDALDALLLDRRVVRIAVMRSTVHLVTAADAAVLANLLRPVLHRELRSNPQRRTAADAVDLDLLARSAAAHVGARPQPTTRLGAHLATTWPDVDPKDLAAFARALLPLVQVPPRGLWRGSAAPTLTTLDVWAPGAVAAAGDLADPAVRRRAEEDVVLRYLGAYGPASVADVQTWSGLRGLRAVVDRVRDRLVELPVAPSAASGRARTLLDLPGAPRPDPEHPAPVRYLADYDDVWLAHARRERIIDDVHRRRLQTPNGRSPAAVLVDGRVRATWAVDRARTGDRARATLDVTPLEPLTTRERRGVLEEGEAFVRFVADDAAEHAVRLATG</sequence>
<dbReference type="Pfam" id="PF06224">
    <property type="entry name" value="AlkZ-like"/>
    <property type="match status" value="1"/>
</dbReference>
<protein>
    <submittedName>
        <fullName evidence="1">Winged helix DNA-binding domain-containing protein</fullName>
    </submittedName>
</protein>
<dbReference type="RefSeq" id="WP_135974860.1">
    <property type="nucleotide sequence ID" value="NZ_CP039291.1"/>
</dbReference>
<evidence type="ECO:0000313" key="2">
    <source>
        <dbReference type="Proteomes" id="UP000296469"/>
    </source>
</evidence>
<dbReference type="InterPro" id="IPR009351">
    <property type="entry name" value="AlkZ-like"/>
</dbReference>
<dbReference type="OrthoDB" id="9148135at2"/>
<dbReference type="PANTHER" id="PTHR38479:SF2">
    <property type="entry name" value="WINGED HELIX DNA-BINDING DOMAIN-CONTAINING PROTEIN"/>
    <property type="match status" value="1"/>
</dbReference>
<evidence type="ECO:0000313" key="1">
    <source>
        <dbReference type="EMBL" id="QCB93159.1"/>
    </source>
</evidence>
<dbReference type="KEGG" id="celz:E5225_05925"/>
<dbReference type="EMBL" id="CP039291">
    <property type="protein sequence ID" value="QCB93159.1"/>
    <property type="molecule type" value="Genomic_DNA"/>
</dbReference>
<dbReference type="GO" id="GO:0003677">
    <property type="term" value="F:DNA binding"/>
    <property type="evidence" value="ECO:0007669"/>
    <property type="project" value="UniProtKB-KW"/>
</dbReference>
<keyword evidence="2" id="KW-1185">Reference proteome</keyword>
<proteinExistence type="predicted"/>
<organism evidence="1 2">
    <name type="scientific">Cellulomonas shaoxiangyii</name>
    <dbReference type="NCBI Taxonomy" id="2566013"/>
    <lineage>
        <taxon>Bacteria</taxon>
        <taxon>Bacillati</taxon>
        <taxon>Actinomycetota</taxon>
        <taxon>Actinomycetes</taxon>
        <taxon>Micrococcales</taxon>
        <taxon>Cellulomonadaceae</taxon>
        <taxon>Cellulomonas</taxon>
    </lineage>
</organism>
<keyword evidence="1" id="KW-0238">DNA-binding</keyword>
<name>A0A4P7SG63_9CELL</name>